<reference evidence="18" key="1">
    <citation type="submission" date="2017-10" db="EMBL/GenBank/DDBJ databases">
        <authorList>
            <person name="Regsiter A."/>
            <person name="William W."/>
        </authorList>
    </citation>
    <scope>NUCLEOTIDE SEQUENCE [LARGE SCALE GENOMIC DNA]</scope>
</reference>
<dbReference type="InterPro" id="IPR001505">
    <property type="entry name" value="Copper_CuA"/>
</dbReference>
<keyword evidence="11 14" id="KW-0472">Membrane</keyword>
<dbReference type="PROSITE" id="PS00078">
    <property type="entry name" value="COX2"/>
    <property type="match status" value="1"/>
</dbReference>
<feature type="region of interest" description="Disordered" evidence="13">
    <location>
        <begin position="260"/>
        <end position="279"/>
    </location>
</feature>
<dbReference type="Proteomes" id="UP001223720">
    <property type="component" value="Chromosome"/>
</dbReference>
<reference evidence="16" key="2">
    <citation type="submission" date="2017-10" db="EMBL/GenBank/DDBJ databases">
        <authorList>
            <person name="Banno H."/>
            <person name="Chua N.-H."/>
        </authorList>
    </citation>
    <scope>NUCLEOTIDE SEQUENCE [LARGE SCALE GENOMIC DNA]</scope>
    <source>
        <strain evidence="16">TK 0001</strain>
    </source>
</reference>
<evidence type="ECO:0000256" key="5">
    <source>
        <dbReference type="ARBA" id="ARBA00022692"/>
    </source>
</evidence>
<keyword evidence="9 14" id="KW-1133">Transmembrane helix</keyword>
<evidence type="ECO:0000256" key="9">
    <source>
        <dbReference type="ARBA" id="ARBA00022989"/>
    </source>
</evidence>
<dbReference type="GO" id="GO:0016020">
    <property type="term" value="C:membrane"/>
    <property type="evidence" value="ECO:0007669"/>
    <property type="project" value="UniProtKB-SubCell"/>
</dbReference>
<dbReference type="GO" id="GO:0016491">
    <property type="term" value="F:oxidoreductase activity"/>
    <property type="evidence" value="ECO:0007669"/>
    <property type="project" value="UniProtKB-KW"/>
</dbReference>
<name>A0A2N9AYM8_METEX</name>
<dbReference type="InterPro" id="IPR036257">
    <property type="entry name" value="Cyt_c_oxidase_su2_TM_sf"/>
</dbReference>
<feature type="domain" description="Cytochrome oxidase subunit II copper A binding" evidence="15">
    <location>
        <begin position="110"/>
        <end position="252"/>
    </location>
</feature>
<dbReference type="GO" id="GO:0004129">
    <property type="term" value="F:cytochrome-c oxidase activity"/>
    <property type="evidence" value="ECO:0007669"/>
    <property type="project" value="UniProtKB-EC"/>
</dbReference>
<evidence type="ECO:0000313" key="18">
    <source>
        <dbReference type="Proteomes" id="UP000233769"/>
    </source>
</evidence>
<evidence type="ECO:0000256" key="2">
    <source>
        <dbReference type="ARBA" id="ARBA00007866"/>
    </source>
</evidence>
<dbReference type="EC" id="7.1.1.9" evidence="3"/>
<dbReference type="SUPFAM" id="SSF81464">
    <property type="entry name" value="Cytochrome c oxidase subunit II-like, transmembrane region"/>
    <property type="match status" value="1"/>
</dbReference>
<keyword evidence="8" id="KW-0249">Electron transport</keyword>
<dbReference type="PANTHER" id="PTHR22888">
    <property type="entry name" value="CYTOCHROME C OXIDASE, SUBUNIT II"/>
    <property type="match status" value="1"/>
</dbReference>
<evidence type="ECO:0000256" key="14">
    <source>
        <dbReference type="SAM" id="Phobius"/>
    </source>
</evidence>
<evidence type="ECO:0000256" key="8">
    <source>
        <dbReference type="ARBA" id="ARBA00022982"/>
    </source>
</evidence>
<dbReference type="Pfam" id="PF00116">
    <property type="entry name" value="COX2"/>
    <property type="match status" value="1"/>
</dbReference>
<comment type="subcellular location">
    <subcellularLocation>
        <location evidence="1">Membrane</location>
        <topology evidence="1">Multi-pass membrane protein</topology>
    </subcellularLocation>
</comment>
<keyword evidence="16" id="KW-0560">Oxidoreductase</keyword>
<gene>
    <name evidence="16" type="primary">coxM</name>
    <name evidence="17" type="ORF">KEC54_02645</name>
    <name evidence="16" type="ORF">TK0001_5868</name>
</gene>
<dbReference type="CDD" id="cd13919">
    <property type="entry name" value="CuRO_HCO_II_like_5"/>
    <property type="match status" value="1"/>
</dbReference>
<dbReference type="InterPro" id="IPR045187">
    <property type="entry name" value="CcO_II"/>
</dbReference>
<dbReference type="GO" id="GO:0042773">
    <property type="term" value="P:ATP synthesis coupled electron transport"/>
    <property type="evidence" value="ECO:0007669"/>
    <property type="project" value="TreeGrafter"/>
</dbReference>
<keyword evidence="4" id="KW-0813">Transport</keyword>
<organism evidence="16 18">
    <name type="scientific">Methylorubrum extorquens</name>
    <name type="common">Methylobacterium dichloromethanicum</name>
    <name type="synonym">Methylobacterium extorquens</name>
    <dbReference type="NCBI Taxonomy" id="408"/>
    <lineage>
        <taxon>Bacteria</taxon>
        <taxon>Pseudomonadati</taxon>
        <taxon>Pseudomonadota</taxon>
        <taxon>Alphaproteobacteria</taxon>
        <taxon>Hyphomicrobiales</taxon>
        <taxon>Methylobacteriaceae</taxon>
        <taxon>Methylorubrum</taxon>
    </lineage>
</organism>
<dbReference type="AlphaFoldDB" id="A0A2N9AYM8"/>
<evidence type="ECO:0000256" key="1">
    <source>
        <dbReference type="ARBA" id="ARBA00004141"/>
    </source>
</evidence>
<evidence type="ECO:0000256" key="13">
    <source>
        <dbReference type="SAM" id="MobiDB-lite"/>
    </source>
</evidence>
<feature type="transmembrane region" description="Helical" evidence="14">
    <location>
        <begin position="81"/>
        <end position="102"/>
    </location>
</feature>
<keyword evidence="10" id="KW-0186">Copper</keyword>
<evidence type="ECO:0000313" key="16">
    <source>
        <dbReference type="EMBL" id="SOR32427.1"/>
    </source>
</evidence>
<keyword evidence="7" id="KW-1278">Translocase</keyword>
<dbReference type="EMBL" id="LT962688">
    <property type="protein sequence ID" value="SOR32427.1"/>
    <property type="molecule type" value="Genomic_DNA"/>
</dbReference>
<comment type="similarity">
    <text evidence="2">Belongs to the cytochrome c oxidase subunit 2 family.</text>
</comment>
<reference evidence="17" key="3">
    <citation type="journal article" date="2022" name="Biotechnol. Bioprocess Eng.">
        <title>Pan-genome Analysis Reveals Comparative Genomic Features of Central Metabolic Pathways in Methylorubrum extorquens.</title>
        <authorList>
            <person name="Lee G.M."/>
            <person name="Scott-Nevros Z.K."/>
            <person name="Lee S.-M."/>
            <person name="Kim D."/>
        </authorList>
    </citation>
    <scope>NUCLEOTIDE SEQUENCE</scope>
    <source>
        <strain evidence="17">ATCC 55366</strain>
    </source>
</reference>
<evidence type="ECO:0000256" key="11">
    <source>
        <dbReference type="ARBA" id="ARBA00023136"/>
    </source>
</evidence>
<evidence type="ECO:0000256" key="7">
    <source>
        <dbReference type="ARBA" id="ARBA00022967"/>
    </source>
</evidence>
<feature type="transmembrane region" description="Helical" evidence="14">
    <location>
        <begin position="38"/>
        <end position="60"/>
    </location>
</feature>
<evidence type="ECO:0000256" key="12">
    <source>
        <dbReference type="ARBA" id="ARBA00047816"/>
    </source>
</evidence>
<evidence type="ECO:0000256" key="10">
    <source>
        <dbReference type="ARBA" id="ARBA00023008"/>
    </source>
</evidence>
<protein>
    <recommendedName>
        <fullName evidence="3">cytochrome-c oxidase</fullName>
        <ecNumber evidence="3">7.1.1.9</ecNumber>
    </recommendedName>
</protein>
<dbReference type="InterPro" id="IPR008972">
    <property type="entry name" value="Cupredoxin"/>
</dbReference>
<dbReference type="Gene3D" id="2.60.40.420">
    <property type="entry name" value="Cupredoxins - blue copper proteins"/>
    <property type="match status" value="1"/>
</dbReference>
<proteinExistence type="inferred from homology"/>
<dbReference type="RefSeq" id="WP_056116639.1">
    <property type="nucleotide sequence ID" value="NZ_CP073633.1"/>
</dbReference>
<sequence>MALILVLIAIGSVAFHLLSPWWWTPIASNWSYIDTTLIITFWITGAVFIIIVLFMAYCLWRFRHRPGRRAAYEPESPRLEAWLTAVTALGIAAMLAPGLVVWSQFVRTPPDAAEIEILAQQWRWSFRLPGTDGRLGAADIRHVGDDNPLGLDPQDSAGQDDVVIDGGDLHLALGQPVKLLMRSYDVVHNFYVPEFRAKMDIIPGMVTHLWFTPSRTGSFDAICNEVCGSSHYAMRGRVVVEDEPTFRAWLDRQKTFSQRAARSTSTHEAGLHRPAIDAR</sequence>
<dbReference type="PANTHER" id="PTHR22888:SF9">
    <property type="entry name" value="CYTOCHROME C OXIDASE SUBUNIT 2"/>
    <property type="match status" value="1"/>
</dbReference>
<keyword evidence="6" id="KW-0479">Metal-binding</keyword>
<keyword evidence="5 14" id="KW-0812">Transmembrane</keyword>
<dbReference type="GO" id="GO:0005507">
    <property type="term" value="F:copper ion binding"/>
    <property type="evidence" value="ECO:0007669"/>
    <property type="project" value="InterPro"/>
</dbReference>
<dbReference type="Gene3D" id="1.10.287.90">
    <property type="match status" value="1"/>
</dbReference>
<evidence type="ECO:0000256" key="6">
    <source>
        <dbReference type="ARBA" id="ARBA00022723"/>
    </source>
</evidence>
<evidence type="ECO:0000256" key="3">
    <source>
        <dbReference type="ARBA" id="ARBA00012949"/>
    </source>
</evidence>
<dbReference type="SUPFAM" id="SSF49503">
    <property type="entry name" value="Cupredoxins"/>
    <property type="match status" value="1"/>
</dbReference>
<evidence type="ECO:0000313" key="17">
    <source>
        <dbReference type="EMBL" id="WHQ70543.1"/>
    </source>
</evidence>
<dbReference type="EMBL" id="CP073633">
    <property type="protein sequence ID" value="WHQ70543.1"/>
    <property type="molecule type" value="Genomic_DNA"/>
</dbReference>
<dbReference type="PROSITE" id="PS50857">
    <property type="entry name" value="COX2_CUA"/>
    <property type="match status" value="1"/>
</dbReference>
<accession>A0A2N9AYM8</accession>
<comment type="catalytic activity">
    <reaction evidence="12">
        <text>4 Fe(II)-[cytochrome c] + O2 + 8 H(+)(in) = 4 Fe(III)-[cytochrome c] + 2 H2O + 4 H(+)(out)</text>
        <dbReference type="Rhea" id="RHEA:11436"/>
        <dbReference type="Rhea" id="RHEA-COMP:10350"/>
        <dbReference type="Rhea" id="RHEA-COMP:14399"/>
        <dbReference type="ChEBI" id="CHEBI:15377"/>
        <dbReference type="ChEBI" id="CHEBI:15378"/>
        <dbReference type="ChEBI" id="CHEBI:15379"/>
        <dbReference type="ChEBI" id="CHEBI:29033"/>
        <dbReference type="ChEBI" id="CHEBI:29034"/>
        <dbReference type="EC" id="7.1.1.9"/>
    </reaction>
</comment>
<feature type="compositionally biased region" description="Basic and acidic residues" evidence="13">
    <location>
        <begin position="269"/>
        <end position="279"/>
    </location>
</feature>
<evidence type="ECO:0000259" key="15">
    <source>
        <dbReference type="PROSITE" id="PS50857"/>
    </source>
</evidence>
<dbReference type="InterPro" id="IPR002429">
    <property type="entry name" value="CcO_II-like_C"/>
</dbReference>
<dbReference type="Proteomes" id="UP000233769">
    <property type="component" value="Chromosome tk0001"/>
</dbReference>
<evidence type="ECO:0000256" key="4">
    <source>
        <dbReference type="ARBA" id="ARBA00022448"/>
    </source>
</evidence>